<feature type="transmembrane region" description="Helical" evidence="1">
    <location>
        <begin position="43"/>
        <end position="63"/>
    </location>
</feature>
<keyword evidence="1" id="KW-1133">Transmembrane helix</keyword>
<accession>A0A2W4WP84</accession>
<proteinExistence type="predicted"/>
<gene>
    <name evidence="2" type="ORF">DCF15_20440</name>
</gene>
<keyword evidence="1" id="KW-0812">Transmembrane</keyword>
<comment type="caution">
    <text evidence="2">The sequence shown here is derived from an EMBL/GenBank/DDBJ whole genome shotgun (WGS) entry which is preliminary data.</text>
</comment>
<protein>
    <submittedName>
        <fullName evidence="2">Uncharacterized protein</fullName>
    </submittedName>
</protein>
<feature type="transmembrane region" description="Helical" evidence="1">
    <location>
        <begin position="6"/>
        <end position="22"/>
    </location>
</feature>
<reference evidence="3" key="1">
    <citation type="submission" date="2018-04" db="EMBL/GenBank/DDBJ databases">
        <authorList>
            <person name="Cornet L."/>
        </authorList>
    </citation>
    <scope>NUCLEOTIDE SEQUENCE [LARGE SCALE GENOMIC DNA]</scope>
</reference>
<name>A0A2W4WP84_9CYAN</name>
<dbReference type="EMBL" id="QBMP01000314">
    <property type="protein sequence ID" value="PZO46350.1"/>
    <property type="molecule type" value="Genomic_DNA"/>
</dbReference>
<evidence type="ECO:0000313" key="2">
    <source>
        <dbReference type="EMBL" id="PZO46350.1"/>
    </source>
</evidence>
<sequence>MAFEWVDAGLNAIMIWMLLSGIRDYSIRARQLYLLKWSSVYRVGYVGLICIGPMLLTLATRLLPPLPPGELRDAFALATIVAIFFWAISPFMILDLLVNFKRDFDKHSINRSSGNEFI</sequence>
<feature type="transmembrane region" description="Helical" evidence="1">
    <location>
        <begin position="75"/>
        <end position="98"/>
    </location>
</feature>
<organism evidence="2 3">
    <name type="scientific">Phormidesmis priestleyi</name>
    <dbReference type="NCBI Taxonomy" id="268141"/>
    <lineage>
        <taxon>Bacteria</taxon>
        <taxon>Bacillati</taxon>
        <taxon>Cyanobacteriota</taxon>
        <taxon>Cyanophyceae</taxon>
        <taxon>Leptolyngbyales</taxon>
        <taxon>Leptolyngbyaceae</taxon>
        <taxon>Phormidesmis</taxon>
    </lineage>
</organism>
<reference evidence="2 3" key="2">
    <citation type="submission" date="2018-06" db="EMBL/GenBank/DDBJ databases">
        <title>Metagenomic assembly of (sub)arctic Cyanobacteria and their associated microbiome from non-axenic cultures.</title>
        <authorList>
            <person name="Baurain D."/>
        </authorList>
    </citation>
    <scope>NUCLEOTIDE SEQUENCE [LARGE SCALE GENOMIC DNA]</scope>
    <source>
        <strain evidence="2">ULC027bin1</strain>
    </source>
</reference>
<evidence type="ECO:0000256" key="1">
    <source>
        <dbReference type="SAM" id="Phobius"/>
    </source>
</evidence>
<dbReference type="AlphaFoldDB" id="A0A2W4WP84"/>
<dbReference type="Proteomes" id="UP000249794">
    <property type="component" value="Unassembled WGS sequence"/>
</dbReference>
<evidence type="ECO:0000313" key="3">
    <source>
        <dbReference type="Proteomes" id="UP000249794"/>
    </source>
</evidence>
<keyword evidence="1" id="KW-0472">Membrane</keyword>